<protein>
    <submittedName>
        <fullName evidence="1">Transferase</fullName>
    </submittedName>
</protein>
<evidence type="ECO:0000313" key="2">
    <source>
        <dbReference type="Proteomes" id="UP001500575"/>
    </source>
</evidence>
<keyword evidence="2" id="KW-1185">Reference proteome</keyword>
<dbReference type="Proteomes" id="UP001500575">
    <property type="component" value="Unassembled WGS sequence"/>
</dbReference>
<name>A0ABN2YTY3_9ACTN</name>
<gene>
    <name evidence="1" type="ORF">GCM10009843_36570</name>
</gene>
<sequence length="257" mass="28885">MPERALSLHTAAERPDLWERGIESADVWPEYNLHGDVLNELWPRLDQEIPQLQFVLYDDDADEVVAEGHTGAFYWDGEDATLPPSFDEALRLVFEPFRGTPPPNTLCALAAETPRGGRLRGLAAEILGAMRTLAGREGLTHLVAPVRPSMKDRYPITPIEQYVAWRRDDGQLLDPWMRVHERLGARVSTPLPDSLRITGTVAEWESWTGLAFPASGTYVFPEGLAPLSVDREADLASYWEPNVWMIHPPVVEQLANR</sequence>
<evidence type="ECO:0000313" key="1">
    <source>
        <dbReference type="EMBL" id="GAA2132238.1"/>
    </source>
</evidence>
<dbReference type="Gene3D" id="3.40.630.30">
    <property type="match status" value="1"/>
</dbReference>
<reference evidence="1 2" key="1">
    <citation type="journal article" date="2019" name="Int. J. Syst. Evol. Microbiol.">
        <title>The Global Catalogue of Microorganisms (GCM) 10K type strain sequencing project: providing services to taxonomists for standard genome sequencing and annotation.</title>
        <authorList>
            <consortium name="The Broad Institute Genomics Platform"/>
            <consortium name="The Broad Institute Genome Sequencing Center for Infectious Disease"/>
            <person name="Wu L."/>
            <person name="Ma J."/>
        </authorList>
    </citation>
    <scope>NUCLEOTIDE SEQUENCE [LARGE SCALE GENOMIC DNA]</scope>
    <source>
        <strain evidence="1 2">JCM 16021</strain>
    </source>
</reference>
<proteinExistence type="predicted"/>
<dbReference type="GO" id="GO:0016740">
    <property type="term" value="F:transferase activity"/>
    <property type="evidence" value="ECO:0007669"/>
    <property type="project" value="UniProtKB-KW"/>
</dbReference>
<comment type="caution">
    <text evidence="1">The sequence shown here is derived from an EMBL/GenBank/DDBJ whole genome shotgun (WGS) entry which is preliminary data.</text>
</comment>
<dbReference type="EMBL" id="BAAAQQ010000013">
    <property type="protein sequence ID" value="GAA2132238.1"/>
    <property type="molecule type" value="Genomic_DNA"/>
</dbReference>
<dbReference type="RefSeq" id="WP_344305260.1">
    <property type="nucleotide sequence ID" value="NZ_BAAAQQ010000013.1"/>
</dbReference>
<keyword evidence="1" id="KW-0808">Transferase</keyword>
<accession>A0ABN2YTY3</accession>
<organism evidence="1 2">
    <name type="scientific">Nocardioides bigeumensis</name>
    <dbReference type="NCBI Taxonomy" id="433657"/>
    <lineage>
        <taxon>Bacteria</taxon>
        <taxon>Bacillati</taxon>
        <taxon>Actinomycetota</taxon>
        <taxon>Actinomycetes</taxon>
        <taxon>Propionibacteriales</taxon>
        <taxon>Nocardioidaceae</taxon>
        <taxon>Nocardioides</taxon>
    </lineage>
</organism>